<dbReference type="InterPro" id="IPR029064">
    <property type="entry name" value="Ribosomal_eL30-like_sf"/>
</dbReference>
<evidence type="ECO:0000313" key="2">
    <source>
        <dbReference type="Proteomes" id="UP000051992"/>
    </source>
</evidence>
<organism evidence="1 2">
    <name type="scientific">Weissella viridescens</name>
    <name type="common">Lactobacillus viridescens</name>
    <dbReference type="NCBI Taxonomy" id="1629"/>
    <lineage>
        <taxon>Bacteria</taxon>
        <taxon>Bacillati</taxon>
        <taxon>Bacillota</taxon>
        <taxon>Bacilli</taxon>
        <taxon>Lactobacillales</taxon>
        <taxon>Lactobacillaceae</taxon>
        <taxon>Weissella</taxon>
    </lineage>
</organism>
<name>A0A0R2H167_WEIVI</name>
<keyword evidence="2" id="KW-1185">Reference proteome</keyword>
<dbReference type="AlphaFoldDB" id="A0A0R2H167"/>
<sequence>MIMTEIDPHLQNAMYGTPEVNPDEQHHYLGTFKERVYKTQRMETIGEDRYLKAWGEEFEQHPDGVLLLNGRLDADATMPYMQLAKQDGINFRLVNDPTMTKTDLGVVFTADHAVNTKQLAIEDVQIDDTTSTVKNEPTKKSWLKKLFS</sequence>
<dbReference type="Pfam" id="PF07997">
    <property type="entry name" value="DUF1694"/>
    <property type="match status" value="1"/>
</dbReference>
<evidence type="ECO:0000313" key="1">
    <source>
        <dbReference type="EMBL" id="KRN46673.1"/>
    </source>
</evidence>
<proteinExistence type="predicted"/>
<dbReference type="Proteomes" id="UP000051992">
    <property type="component" value="Unassembled WGS sequence"/>
</dbReference>
<accession>A0A0R2H167</accession>
<protein>
    <recommendedName>
        <fullName evidence="3">DUF1694 domain-containing protein</fullName>
    </recommendedName>
</protein>
<dbReference type="PATRIC" id="fig|1629.5.peg.965"/>
<dbReference type="SUPFAM" id="SSF160515">
    <property type="entry name" value="YueI-like"/>
    <property type="match status" value="1"/>
</dbReference>
<dbReference type="InterPro" id="IPR012543">
    <property type="entry name" value="DUF1694"/>
</dbReference>
<reference evidence="1 2" key="1">
    <citation type="journal article" date="2015" name="Genome Announc.">
        <title>Expanding the biotechnology potential of lactobacilli through comparative genomics of 213 strains and associated genera.</title>
        <authorList>
            <person name="Sun Z."/>
            <person name="Harris H.M."/>
            <person name="McCann A."/>
            <person name="Guo C."/>
            <person name="Argimon S."/>
            <person name="Zhang W."/>
            <person name="Yang X."/>
            <person name="Jeffery I.B."/>
            <person name="Cooney J.C."/>
            <person name="Kagawa T.F."/>
            <person name="Liu W."/>
            <person name="Song Y."/>
            <person name="Salvetti E."/>
            <person name="Wrobel A."/>
            <person name="Rasinkangas P."/>
            <person name="Parkhill J."/>
            <person name="Rea M.C."/>
            <person name="O'Sullivan O."/>
            <person name="Ritari J."/>
            <person name="Douillard F.P."/>
            <person name="Paul Ross R."/>
            <person name="Yang R."/>
            <person name="Briner A.E."/>
            <person name="Felis G.E."/>
            <person name="de Vos W.M."/>
            <person name="Barrangou R."/>
            <person name="Klaenhammer T.R."/>
            <person name="Caufield P.W."/>
            <person name="Cui Y."/>
            <person name="Zhang H."/>
            <person name="O'Toole P.W."/>
        </authorList>
    </citation>
    <scope>NUCLEOTIDE SEQUENCE [LARGE SCALE GENOMIC DNA]</scope>
    <source>
        <strain evidence="1 2">DSM 20410</strain>
    </source>
</reference>
<dbReference type="Gene3D" id="3.30.1330.30">
    <property type="match status" value="1"/>
</dbReference>
<comment type="caution">
    <text evidence="1">The sequence shown here is derived from an EMBL/GenBank/DDBJ whole genome shotgun (WGS) entry which is preliminary data.</text>
</comment>
<dbReference type="EMBL" id="JQBM01000002">
    <property type="protein sequence ID" value="KRN46673.1"/>
    <property type="molecule type" value="Genomic_DNA"/>
</dbReference>
<gene>
    <name evidence="1" type="ORF">IV50_GL000958</name>
</gene>
<evidence type="ECO:0008006" key="3">
    <source>
        <dbReference type="Google" id="ProtNLM"/>
    </source>
</evidence>
<dbReference type="PIRSF" id="PIRSF034303">
    <property type="entry name" value="DUF1694"/>
    <property type="match status" value="1"/>
</dbReference>
<dbReference type="OrthoDB" id="95278at2"/>